<dbReference type="PANTHER" id="PTHR15989:SF5">
    <property type="entry name" value="VEZATIN"/>
    <property type="match status" value="1"/>
</dbReference>
<name>A0A420IQD5_9PEZI</name>
<feature type="transmembrane region" description="Helical" evidence="13">
    <location>
        <begin position="132"/>
        <end position="152"/>
    </location>
</feature>
<dbReference type="Pfam" id="PF12632">
    <property type="entry name" value="Vezatin"/>
    <property type="match status" value="1"/>
</dbReference>
<feature type="transmembrane region" description="Helical" evidence="13">
    <location>
        <begin position="164"/>
        <end position="184"/>
    </location>
</feature>
<evidence type="ECO:0000256" key="2">
    <source>
        <dbReference type="ARBA" id="ARBA00004536"/>
    </source>
</evidence>
<evidence type="ECO:0000256" key="1">
    <source>
        <dbReference type="ARBA" id="ARBA00004123"/>
    </source>
</evidence>
<dbReference type="GO" id="GO:0005634">
    <property type="term" value="C:nucleus"/>
    <property type="evidence" value="ECO:0007669"/>
    <property type="project" value="UniProtKB-SubCell"/>
</dbReference>
<evidence type="ECO:0000256" key="11">
    <source>
        <dbReference type="ARBA" id="ARBA00023136"/>
    </source>
</evidence>
<evidence type="ECO:0000259" key="14">
    <source>
        <dbReference type="Pfam" id="PF12632"/>
    </source>
</evidence>
<evidence type="ECO:0000256" key="10">
    <source>
        <dbReference type="ARBA" id="ARBA00023054"/>
    </source>
</evidence>
<dbReference type="GO" id="GO:0017022">
    <property type="term" value="F:myosin binding"/>
    <property type="evidence" value="ECO:0007669"/>
    <property type="project" value="InterPro"/>
</dbReference>
<dbReference type="InterPro" id="IPR026859">
    <property type="entry name" value="Myosin-bd"/>
</dbReference>
<comment type="caution">
    <text evidence="15">The sequence shown here is derived from an EMBL/GenBank/DDBJ whole genome shotgun (WGS) entry which is preliminary data.</text>
</comment>
<organism evidence="15 16">
    <name type="scientific">Golovinomyces cichoracearum</name>
    <dbReference type="NCBI Taxonomy" id="62708"/>
    <lineage>
        <taxon>Eukaryota</taxon>
        <taxon>Fungi</taxon>
        <taxon>Dikarya</taxon>
        <taxon>Ascomycota</taxon>
        <taxon>Pezizomycotina</taxon>
        <taxon>Leotiomycetes</taxon>
        <taxon>Erysiphales</taxon>
        <taxon>Erysiphaceae</taxon>
        <taxon>Golovinomyces</taxon>
    </lineage>
</organism>
<dbReference type="Proteomes" id="UP000285326">
    <property type="component" value="Unassembled WGS sequence"/>
</dbReference>
<dbReference type="EMBL" id="MCBS01022512">
    <property type="protein sequence ID" value="RKF76717.1"/>
    <property type="molecule type" value="Genomic_DNA"/>
</dbReference>
<dbReference type="GO" id="GO:0005886">
    <property type="term" value="C:plasma membrane"/>
    <property type="evidence" value="ECO:0007669"/>
    <property type="project" value="UniProtKB-SubCell"/>
</dbReference>
<evidence type="ECO:0000256" key="13">
    <source>
        <dbReference type="SAM" id="Phobius"/>
    </source>
</evidence>
<evidence type="ECO:0000256" key="6">
    <source>
        <dbReference type="ARBA" id="ARBA00022475"/>
    </source>
</evidence>
<comment type="subcellular location">
    <subcellularLocation>
        <location evidence="2">Cell junction</location>
        <location evidence="2">Adherens junction</location>
    </subcellularLocation>
    <subcellularLocation>
        <location evidence="3">Cell membrane</location>
        <topology evidence="3">Multi-pass membrane protein</topology>
    </subcellularLocation>
    <subcellularLocation>
        <location evidence="1">Nucleus</location>
    </subcellularLocation>
</comment>
<protein>
    <recommendedName>
        <fullName evidence="5">Vezatin</fullName>
    </recommendedName>
</protein>
<dbReference type="PANTHER" id="PTHR15989">
    <property type="entry name" value="VEZATIN"/>
    <property type="match status" value="1"/>
</dbReference>
<keyword evidence="12" id="KW-0539">Nucleus</keyword>
<evidence type="ECO:0000313" key="16">
    <source>
        <dbReference type="Proteomes" id="UP000285326"/>
    </source>
</evidence>
<evidence type="ECO:0000256" key="7">
    <source>
        <dbReference type="ARBA" id="ARBA00022692"/>
    </source>
</evidence>
<keyword evidence="7 13" id="KW-0812">Transmembrane</keyword>
<keyword evidence="6" id="KW-1003">Cell membrane</keyword>
<gene>
    <name evidence="15" type="ORF">GcM1_225060</name>
</gene>
<keyword evidence="10" id="KW-0175">Coiled coil</keyword>
<dbReference type="AlphaFoldDB" id="A0A420IQD5"/>
<evidence type="ECO:0000256" key="8">
    <source>
        <dbReference type="ARBA" id="ARBA00022949"/>
    </source>
</evidence>
<evidence type="ECO:0000256" key="3">
    <source>
        <dbReference type="ARBA" id="ARBA00004651"/>
    </source>
</evidence>
<dbReference type="GO" id="GO:0098609">
    <property type="term" value="P:cell-cell adhesion"/>
    <property type="evidence" value="ECO:0007669"/>
    <property type="project" value="InterPro"/>
</dbReference>
<evidence type="ECO:0000256" key="5">
    <source>
        <dbReference type="ARBA" id="ARBA00018125"/>
    </source>
</evidence>
<proteinExistence type="inferred from homology"/>
<comment type="similarity">
    <text evidence="4">Belongs to the vezatin family.</text>
</comment>
<feature type="domain" description="Myosin-binding" evidence="14">
    <location>
        <begin position="146"/>
        <end position="427"/>
    </location>
</feature>
<evidence type="ECO:0000256" key="4">
    <source>
        <dbReference type="ARBA" id="ARBA00007245"/>
    </source>
</evidence>
<evidence type="ECO:0000256" key="12">
    <source>
        <dbReference type="ARBA" id="ARBA00023242"/>
    </source>
</evidence>
<reference evidence="15 16" key="1">
    <citation type="journal article" date="2018" name="BMC Genomics">
        <title>Comparative genome analyses reveal sequence features reflecting distinct modes of host-adaptation between dicot and monocot powdery mildew.</title>
        <authorList>
            <person name="Wu Y."/>
            <person name="Ma X."/>
            <person name="Pan Z."/>
            <person name="Kale S.D."/>
            <person name="Song Y."/>
            <person name="King H."/>
            <person name="Zhang Q."/>
            <person name="Presley C."/>
            <person name="Deng X."/>
            <person name="Wei C.I."/>
            <person name="Xiao S."/>
        </authorList>
    </citation>
    <scope>NUCLEOTIDE SEQUENCE [LARGE SCALE GENOMIC DNA]</scope>
    <source>
        <strain evidence="15">UMSG1</strain>
    </source>
</reference>
<accession>A0A420IQD5</accession>
<keyword evidence="8" id="KW-0965">Cell junction</keyword>
<dbReference type="InterPro" id="IPR026858">
    <property type="entry name" value="Vezatin"/>
</dbReference>
<evidence type="ECO:0000313" key="15">
    <source>
        <dbReference type="EMBL" id="RKF76717.1"/>
    </source>
</evidence>
<evidence type="ECO:0000256" key="9">
    <source>
        <dbReference type="ARBA" id="ARBA00022989"/>
    </source>
</evidence>
<keyword evidence="11 13" id="KW-0472">Membrane</keyword>
<sequence length="606" mass="68406">MEVVVLEDSPLAEYFEAEGQNYNVDSVASIPSKPPSQSFAPKGRPFISILRSHIISPRWLETSRNRVVSLLLTIYSRAIDTRLSQVDNSRILERFRYLIVASQLLNLSTYPNHTGNLRSSDAQAGDVLASQAFTPTGVVSIAFSAFSLAWLIHWTRCGVGFLDITSRIIILLIFIVVVGLKSYIHFRRRWILHISHETLVELSNLITATYNLDNVAVSTLSLIQEVELLSRGYQIGSPMPPASRIEDRIQTRKCLRLRKEFRNGFSELNKRYISSCKTLEPLAEKLDLEKYYDIYDINELDLADAFSQIPESDSEELESIRALKLLAVRYNIARKMFFCCLMALNTNGSKNESFLWNVKMEEIQQISSTTAKIAESLAKSLNINEEDNFSISPTSKVTQVLGRERWRAQTRQLSSLSIGIRGLQAKLHVLREESDRHLNESEDASDFCSNLVIQYESLGADLKALLQDWEEGKSAVFSNVDRNERRASCFSGMISPTASLGGLTAVEENGGAFEALKALNGEARSRSSMDFSSSDFEEVFEAIAVPPHRGSLSREERIAKIKDDRAKRYSTRNFQDNNTKILRELESVIKLKPRNRLSVGARFSSM</sequence>
<keyword evidence="9 13" id="KW-1133">Transmembrane helix</keyword>